<protein>
    <recommendedName>
        <fullName evidence="6">2-dehydro-3-deoxy-D-gluconate 5-dehydrogenase</fullName>
        <ecNumber evidence="5">1.1.1.127</ecNumber>
    </recommendedName>
    <alternativeName>
        <fullName evidence="7">2-keto-3-deoxygluconate 5-dehydrogenase</fullName>
    </alternativeName>
    <alternativeName>
        <fullName evidence="8">2-keto-3-deoxygluconate oxidoreductase</fullName>
    </alternativeName>
</protein>
<comment type="similarity">
    <text evidence="1 9">Belongs to the short-chain dehydrogenases/reductases (SDR) family.</text>
</comment>
<gene>
    <name evidence="10" type="primary">kduD_3</name>
    <name evidence="10" type="ORF">NCTC9177_07028</name>
</gene>
<dbReference type="Proteomes" id="UP000254545">
    <property type="component" value="Unassembled WGS sequence"/>
</dbReference>
<dbReference type="SUPFAM" id="SSF51735">
    <property type="entry name" value="NAD(P)-binding Rossmann-fold domains"/>
    <property type="match status" value="1"/>
</dbReference>
<comment type="caution">
    <text evidence="10">The sequence shown here is derived from an EMBL/GenBank/DDBJ whole genome shotgun (WGS) entry which is preliminary data.</text>
</comment>
<reference evidence="10 11" key="1">
    <citation type="submission" date="2018-06" db="EMBL/GenBank/DDBJ databases">
        <authorList>
            <consortium name="Pathogen Informatics"/>
            <person name="Doyle S."/>
        </authorList>
    </citation>
    <scope>NUCLEOTIDE SEQUENCE [LARGE SCALE GENOMIC DNA]</scope>
    <source>
        <strain evidence="10 11">NCTC9177</strain>
    </source>
</reference>
<evidence type="ECO:0000313" key="10">
    <source>
        <dbReference type="EMBL" id="STS93060.1"/>
    </source>
</evidence>
<dbReference type="PROSITE" id="PS00061">
    <property type="entry name" value="ADH_SHORT"/>
    <property type="match status" value="1"/>
</dbReference>
<evidence type="ECO:0000256" key="4">
    <source>
        <dbReference type="ARBA" id="ARBA00051099"/>
    </source>
</evidence>
<evidence type="ECO:0000256" key="8">
    <source>
        <dbReference type="ARBA" id="ARBA00079135"/>
    </source>
</evidence>
<dbReference type="PANTHER" id="PTHR42760">
    <property type="entry name" value="SHORT-CHAIN DEHYDROGENASES/REDUCTASES FAMILY MEMBER"/>
    <property type="match status" value="1"/>
</dbReference>
<comment type="catalytic activity">
    <reaction evidence="4">
        <text>2-dehydro-3-deoxy-D-gluconate + NAD(+) = 3-deoxy-D-glycero-2,5-hexodiulosonate + NADH + H(+)</text>
        <dbReference type="Rhea" id="RHEA:24232"/>
        <dbReference type="ChEBI" id="CHEBI:15378"/>
        <dbReference type="ChEBI" id="CHEBI:29071"/>
        <dbReference type="ChEBI" id="CHEBI:57540"/>
        <dbReference type="ChEBI" id="CHEBI:57945"/>
        <dbReference type="ChEBI" id="CHEBI:57990"/>
        <dbReference type="EC" id="1.1.1.127"/>
    </reaction>
</comment>
<dbReference type="GO" id="GO:0051287">
    <property type="term" value="F:NAD binding"/>
    <property type="evidence" value="ECO:0007669"/>
    <property type="project" value="InterPro"/>
</dbReference>
<evidence type="ECO:0000256" key="6">
    <source>
        <dbReference type="ARBA" id="ARBA00071389"/>
    </source>
</evidence>
<dbReference type="AlphaFoldDB" id="A0A7H4MRW0"/>
<dbReference type="Pfam" id="PF00106">
    <property type="entry name" value="adh_short"/>
    <property type="match status" value="1"/>
</dbReference>
<dbReference type="NCBIfam" id="NF006528">
    <property type="entry name" value="PRK08993.1"/>
    <property type="match status" value="1"/>
</dbReference>
<accession>A0A7H4MRW0</accession>
<dbReference type="PRINTS" id="PR00080">
    <property type="entry name" value="SDRFAMILY"/>
</dbReference>
<dbReference type="InterPro" id="IPR011286">
    <property type="entry name" value="2-deoxy-D-gluc_3_DH"/>
</dbReference>
<evidence type="ECO:0000256" key="1">
    <source>
        <dbReference type="ARBA" id="ARBA00006484"/>
    </source>
</evidence>
<dbReference type="PANTHER" id="PTHR42760:SF5">
    <property type="entry name" value="2-DEHYDRO-3-DEOXY-D-GLUCONATE 5-DEHYDROGENASE"/>
    <property type="match status" value="1"/>
</dbReference>
<dbReference type="InterPro" id="IPR020904">
    <property type="entry name" value="Sc_DH/Rdtase_CS"/>
</dbReference>
<proteinExistence type="inferred from homology"/>
<organism evidence="10 11">
    <name type="scientific">Klebsiella variicola</name>
    <dbReference type="NCBI Taxonomy" id="244366"/>
    <lineage>
        <taxon>Bacteria</taxon>
        <taxon>Pseudomonadati</taxon>
        <taxon>Pseudomonadota</taxon>
        <taxon>Gammaproteobacteria</taxon>
        <taxon>Enterobacterales</taxon>
        <taxon>Enterobacteriaceae</taxon>
        <taxon>Klebsiella/Raoultella group</taxon>
        <taxon>Klebsiella</taxon>
        <taxon>Klebsiella pneumoniae complex</taxon>
    </lineage>
</organism>
<dbReference type="InterPro" id="IPR002347">
    <property type="entry name" value="SDR_fam"/>
</dbReference>
<evidence type="ECO:0000256" key="5">
    <source>
        <dbReference type="ARBA" id="ARBA00066584"/>
    </source>
</evidence>
<dbReference type="Gene3D" id="3.40.50.720">
    <property type="entry name" value="NAD(P)-binding Rossmann-like Domain"/>
    <property type="match status" value="1"/>
</dbReference>
<dbReference type="PRINTS" id="PR00081">
    <property type="entry name" value="GDHRDH"/>
</dbReference>
<keyword evidence="2 10" id="KW-0560">Oxidoreductase</keyword>
<dbReference type="InterPro" id="IPR036291">
    <property type="entry name" value="NAD(P)-bd_dom_sf"/>
</dbReference>
<dbReference type="GO" id="GO:0047001">
    <property type="term" value="F:2-dehydro-3-deoxy-D-gluconate 5-dehydrogenase activity"/>
    <property type="evidence" value="ECO:0007669"/>
    <property type="project" value="UniProtKB-EC"/>
</dbReference>
<dbReference type="GO" id="GO:0008678">
    <property type="term" value="F:2-deoxy-D-gluconate 3-dehydrogenase activity"/>
    <property type="evidence" value="ECO:0007669"/>
    <property type="project" value="InterPro"/>
</dbReference>
<keyword evidence="3" id="KW-0520">NAD</keyword>
<evidence type="ECO:0000256" key="2">
    <source>
        <dbReference type="ARBA" id="ARBA00023002"/>
    </source>
</evidence>
<dbReference type="EMBL" id="UGKR01000003">
    <property type="protein sequence ID" value="STS93060.1"/>
    <property type="molecule type" value="Genomic_DNA"/>
</dbReference>
<dbReference type="NCBIfam" id="TIGR01832">
    <property type="entry name" value="kduD"/>
    <property type="match status" value="1"/>
</dbReference>
<dbReference type="EC" id="1.1.1.127" evidence="5"/>
<evidence type="ECO:0000256" key="9">
    <source>
        <dbReference type="RuleBase" id="RU000363"/>
    </source>
</evidence>
<evidence type="ECO:0000256" key="7">
    <source>
        <dbReference type="ARBA" id="ARBA00075624"/>
    </source>
</evidence>
<dbReference type="FunFam" id="3.40.50.720:FF:000081">
    <property type="entry name" value="2-deoxy-D-gluconate 3-dehydrogenase"/>
    <property type="match status" value="1"/>
</dbReference>
<sequence>MILDAFSLQGKVAVVSGCDTGLGQGMALGLAEAGCDIVGINIVEPVETIERVTALGRRFLSLTADLRQIDGIPQLLERAVAEFGHIDILVNNAGLIRREDALAFSEKDWDDVMNLNIKSVFFMSQAAAKHFIAQGSGGKIINIASMLSFQGGIRVPSYTASKSAVMGVTRLLANEWAKHNINVNAIAPGYMATNNTQQLRADEQRSSEILDRIPAGRWGLPADLMGPVVFLASPSFRLHQWLHGGGGRRLAGALTPSATAGAVSIAPAE</sequence>
<name>A0A7H4MRW0_KLEVA</name>
<evidence type="ECO:0000256" key="3">
    <source>
        <dbReference type="ARBA" id="ARBA00023027"/>
    </source>
</evidence>
<evidence type="ECO:0000313" key="11">
    <source>
        <dbReference type="Proteomes" id="UP000254545"/>
    </source>
</evidence>